<feature type="region of interest" description="Disordered" evidence="1">
    <location>
        <begin position="194"/>
        <end position="237"/>
    </location>
</feature>
<keyword evidence="4" id="KW-1185">Reference proteome</keyword>
<organism evidence="3 4">
    <name type="scientific">Astyanax mexicanus</name>
    <name type="common">Blind cave fish</name>
    <name type="synonym">Astyanax fasciatus mexicanus</name>
    <dbReference type="NCBI Taxonomy" id="7994"/>
    <lineage>
        <taxon>Eukaryota</taxon>
        <taxon>Metazoa</taxon>
        <taxon>Chordata</taxon>
        <taxon>Craniata</taxon>
        <taxon>Vertebrata</taxon>
        <taxon>Euteleostomi</taxon>
        <taxon>Actinopterygii</taxon>
        <taxon>Neopterygii</taxon>
        <taxon>Teleostei</taxon>
        <taxon>Ostariophysi</taxon>
        <taxon>Characiformes</taxon>
        <taxon>Characoidei</taxon>
        <taxon>Acestrorhamphidae</taxon>
        <taxon>Acestrorhamphinae</taxon>
        <taxon>Astyanax</taxon>
    </lineage>
</organism>
<proteinExistence type="predicted"/>
<dbReference type="AlphaFoldDB" id="A0A3B1J5Y3"/>
<dbReference type="GO" id="GO:0002250">
    <property type="term" value="P:adaptive immune response"/>
    <property type="evidence" value="ECO:0007669"/>
    <property type="project" value="InterPro"/>
</dbReference>
<dbReference type="InParanoid" id="A0A3B1J5Y3"/>
<reference evidence="4" key="2">
    <citation type="journal article" date="2014" name="Nat. Commun.">
        <title>The cavefish genome reveals candidate genes for eye loss.</title>
        <authorList>
            <person name="McGaugh S.E."/>
            <person name="Gross J.B."/>
            <person name="Aken B."/>
            <person name="Blin M."/>
            <person name="Borowsky R."/>
            <person name="Chalopin D."/>
            <person name="Hinaux H."/>
            <person name="Jeffery W.R."/>
            <person name="Keene A."/>
            <person name="Ma L."/>
            <person name="Minx P."/>
            <person name="Murphy D."/>
            <person name="O'Quin K.E."/>
            <person name="Retaux S."/>
            <person name="Rohner N."/>
            <person name="Searle S.M."/>
            <person name="Stahl B.A."/>
            <person name="Tabin C."/>
            <person name="Volff J.N."/>
            <person name="Yoshizawa M."/>
            <person name="Warren W.C."/>
        </authorList>
    </citation>
    <scope>NUCLEOTIDE SEQUENCE [LARGE SCALE GENOMIC DNA]</scope>
    <source>
        <strain evidence="4">female</strain>
    </source>
</reference>
<evidence type="ECO:0000256" key="2">
    <source>
        <dbReference type="SAM" id="Phobius"/>
    </source>
</evidence>
<dbReference type="FunCoup" id="A0A3B1J5Y3">
    <property type="interactions" value="43"/>
</dbReference>
<protein>
    <submittedName>
        <fullName evidence="3">Cd7 antigen-like</fullName>
    </submittedName>
</protein>
<dbReference type="KEGG" id="amex:111193706"/>
<dbReference type="InterPro" id="IPR039090">
    <property type="entry name" value="CD7"/>
</dbReference>
<dbReference type="CTD" id="100001623"/>
<feature type="transmembrane region" description="Helical" evidence="2">
    <location>
        <begin position="146"/>
        <end position="169"/>
    </location>
</feature>
<dbReference type="GO" id="GO:0016020">
    <property type="term" value="C:membrane"/>
    <property type="evidence" value="ECO:0007669"/>
    <property type="project" value="InterPro"/>
</dbReference>
<dbReference type="Ensembl" id="ENSAMXT00000033808.1">
    <property type="protein sequence ID" value="ENSAMXP00000037255.1"/>
    <property type="gene ID" value="ENSAMXG00000034624.1"/>
</dbReference>
<dbReference type="RefSeq" id="XP_022530935.1">
    <property type="nucleotide sequence ID" value="XM_022675214.2"/>
</dbReference>
<dbReference type="GO" id="GO:0038023">
    <property type="term" value="F:signaling receptor activity"/>
    <property type="evidence" value="ECO:0007669"/>
    <property type="project" value="InterPro"/>
</dbReference>
<dbReference type="PANTHER" id="PTHR15343:SF1">
    <property type="entry name" value="CD7 ANTIGEN-LIKE"/>
    <property type="match status" value="1"/>
</dbReference>
<keyword evidence="2" id="KW-0812">Transmembrane</keyword>
<dbReference type="GeneID" id="111193706"/>
<keyword evidence="2" id="KW-1133">Transmembrane helix</keyword>
<keyword evidence="2" id="KW-0472">Membrane</keyword>
<evidence type="ECO:0000256" key="1">
    <source>
        <dbReference type="SAM" id="MobiDB-lite"/>
    </source>
</evidence>
<dbReference type="PANTHER" id="PTHR15343">
    <property type="entry name" value="CD7"/>
    <property type="match status" value="1"/>
</dbReference>
<reference evidence="3" key="3">
    <citation type="submission" date="2025-08" db="UniProtKB">
        <authorList>
            <consortium name="Ensembl"/>
        </authorList>
    </citation>
    <scope>IDENTIFICATION</scope>
</reference>
<dbReference type="GeneTree" id="ENSGT01030000235061"/>
<reference evidence="4" key="1">
    <citation type="submission" date="2013-03" db="EMBL/GenBank/DDBJ databases">
        <authorList>
            <person name="Jeffery W."/>
            <person name="Warren W."/>
            <person name="Wilson R.K."/>
        </authorList>
    </citation>
    <scope>NUCLEOTIDE SEQUENCE</scope>
    <source>
        <strain evidence="4">female</strain>
    </source>
</reference>
<dbReference type="Proteomes" id="UP000018467">
    <property type="component" value="Unassembled WGS sequence"/>
</dbReference>
<accession>A0A3B1J5Y3</accession>
<name>A0A3B1J5Y3_ASTMX</name>
<evidence type="ECO:0000313" key="4">
    <source>
        <dbReference type="Proteomes" id="UP000018467"/>
    </source>
</evidence>
<evidence type="ECO:0000313" key="3">
    <source>
        <dbReference type="Ensembl" id="ENSAMXP00000037255.1"/>
    </source>
</evidence>
<dbReference type="InterPro" id="IPR013783">
    <property type="entry name" value="Ig-like_fold"/>
</dbReference>
<reference evidence="3" key="4">
    <citation type="submission" date="2025-09" db="UniProtKB">
        <authorList>
            <consortium name="Ensembl"/>
        </authorList>
    </citation>
    <scope>IDENTIFICATION</scope>
</reference>
<dbReference type="Gene3D" id="2.60.40.10">
    <property type="entry name" value="Immunoglobulins"/>
    <property type="match status" value="1"/>
</dbReference>
<sequence length="237" mass="26895">MRNPLVVAWLIVIFSATGFGDIVYLRRQRNASAEFSCVSTNEKETPFAFSLTREWQKHQVLYLNFGNSAYVFNAADRHRIFVQSDPGQRRVNVSIHHLLGRHTDLYQCEFHYDTGDFMKHHGKAKFFLHVEDCTPEECSCYSYEPLLYSLSAAAVLLFLCVLVLAAAYCRRPPSQPKPPVAPVYEEMTGVRRASGKAGGHHLGLYSNTQEEADTSVYIRPRKENPYDPLPGGDPYSL</sequence>
<dbReference type="Bgee" id="ENSAMXG00000034624">
    <property type="expression patterns" value="Expressed in mesonephros and 13 other cell types or tissues"/>
</dbReference>